<accession>A0AAD7AW66</accession>
<evidence type="ECO:0000313" key="1">
    <source>
        <dbReference type="EMBL" id="KAJ7369193.1"/>
    </source>
</evidence>
<sequence length="230" mass="24035">MAHYAYAFKAPPPPPQNQDGYHAASGNIFNTGSTNNPIALPTALLWTDQDPWMDAEYVRQVCALMCWDAGVLVPSPHPPSSYSSSAGFYGSGGSGGFSSNAMNANSSGTGGNNTGYAVLSFASAGAGAEDVRRQHAQIPISDIRKTIDDRTLLPECRMEESRIVAGMPDGGLGCPLSRWTQPREALTGIYVEWYVGSGAGSNYGSIVQQSGGGKGNSVTCAGLLNSMANM</sequence>
<dbReference type="EMBL" id="JARIHO010000001">
    <property type="protein sequence ID" value="KAJ7369193.1"/>
    <property type="molecule type" value="Genomic_DNA"/>
</dbReference>
<keyword evidence="2" id="KW-1185">Reference proteome</keyword>
<name>A0AAD7AW66_9AGAR</name>
<evidence type="ECO:0000313" key="2">
    <source>
        <dbReference type="Proteomes" id="UP001218218"/>
    </source>
</evidence>
<proteinExistence type="predicted"/>
<organism evidence="1 2">
    <name type="scientific">Mycena albidolilacea</name>
    <dbReference type="NCBI Taxonomy" id="1033008"/>
    <lineage>
        <taxon>Eukaryota</taxon>
        <taxon>Fungi</taxon>
        <taxon>Dikarya</taxon>
        <taxon>Basidiomycota</taxon>
        <taxon>Agaricomycotina</taxon>
        <taxon>Agaricomycetes</taxon>
        <taxon>Agaricomycetidae</taxon>
        <taxon>Agaricales</taxon>
        <taxon>Marasmiineae</taxon>
        <taxon>Mycenaceae</taxon>
        <taxon>Mycena</taxon>
    </lineage>
</organism>
<gene>
    <name evidence="1" type="ORF">DFH08DRAFT_948045</name>
</gene>
<dbReference type="AlphaFoldDB" id="A0AAD7AW66"/>
<protein>
    <submittedName>
        <fullName evidence="1">Uncharacterized protein</fullName>
    </submittedName>
</protein>
<dbReference type="Proteomes" id="UP001218218">
    <property type="component" value="Unassembled WGS sequence"/>
</dbReference>
<reference evidence="1" key="1">
    <citation type="submission" date="2023-03" db="EMBL/GenBank/DDBJ databases">
        <title>Massive genome expansion in bonnet fungi (Mycena s.s.) driven by repeated elements and novel gene families across ecological guilds.</title>
        <authorList>
            <consortium name="Lawrence Berkeley National Laboratory"/>
            <person name="Harder C.B."/>
            <person name="Miyauchi S."/>
            <person name="Viragh M."/>
            <person name="Kuo A."/>
            <person name="Thoen E."/>
            <person name="Andreopoulos B."/>
            <person name="Lu D."/>
            <person name="Skrede I."/>
            <person name="Drula E."/>
            <person name="Henrissat B."/>
            <person name="Morin E."/>
            <person name="Kohler A."/>
            <person name="Barry K."/>
            <person name="LaButti K."/>
            <person name="Morin E."/>
            <person name="Salamov A."/>
            <person name="Lipzen A."/>
            <person name="Mereny Z."/>
            <person name="Hegedus B."/>
            <person name="Baldrian P."/>
            <person name="Stursova M."/>
            <person name="Weitz H."/>
            <person name="Taylor A."/>
            <person name="Grigoriev I.V."/>
            <person name="Nagy L.G."/>
            <person name="Martin F."/>
            <person name="Kauserud H."/>
        </authorList>
    </citation>
    <scope>NUCLEOTIDE SEQUENCE</scope>
    <source>
        <strain evidence="1">CBHHK002</strain>
    </source>
</reference>
<comment type="caution">
    <text evidence="1">The sequence shown here is derived from an EMBL/GenBank/DDBJ whole genome shotgun (WGS) entry which is preliminary data.</text>
</comment>